<evidence type="ECO:0000259" key="1">
    <source>
        <dbReference type="PROSITE" id="PS50089"/>
    </source>
</evidence>
<dbReference type="PANTHER" id="PTHR11102:SF147">
    <property type="entry name" value="SEL1L ADAPTOR SUBUNIT OF ERAD E3 UBIQUITIN LIGASE"/>
    <property type="match status" value="1"/>
</dbReference>
<proteinExistence type="predicted"/>
<evidence type="ECO:0000313" key="2">
    <source>
        <dbReference type="EMBL" id="QHT75764.1"/>
    </source>
</evidence>
<dbReference type="AlphaFoldDB" id="A0A6C0H5E6"/>
<dbReference type="InterPro" id="IPR019734">
    <property type="entry name" value="TPR_rpt"/>
</dbReference>
<dbReference type="EMBL" id="MN739882">
    <property type="protein sequence ID" value="QHT75764.1"/>
    <property type="molecule type" value="Genomic_DNA"/>
</dbReference>
<name>A0A6C0H5E6_9ZZZZ</name>
<dbReference type="Gene3D" id="1.25.40.10">
    <property type="entry name" value="Tetratricopeptide repeat domain"/>
    <property type="match status" value="1"/>
</dbReference>
<dbReference type="GO" id="GO:0036503">
    <property type="term" value="P:ERAD pathway"/>
    <property type="evidence" value="ECO:0007669"/>
    <property type="project" value="TreeGrafter"/>
</dbReference>
<dbReference type="Pfam" id="PF13181">
    <property type="entry name" value="TPR_8"/>
    <property type="match status" value="1"/>
</dbReference>
<dbReference type="InterPro" id="IPR006597">
    <property type="entry name" value="Sel1-like"/>
</dbReference>
<protein>
    <recommendedName>
        <fullName evidence="1">RING-type domain-containing protein</fullName>
    </recommendedName>
</protein>
<dbReference type="InterPro" id="IPR011990">
    <property type="entry name" value="TPR-like_helical_dom_sf"/>
</dbReference>
<reference evidence="2" key="1">
    <citation type="journal article" date="2020" name="Nature">
        <title>Giant virus diversity and host interactions through global metagenomics.</title>
        <authorList>
            <person name="Schulz F."/>
            <person name="Roux S."/>
            <person name="Paez-Espino D."/>
            <person name="Jungbluth S."/>
            <person name="Walsh D.A."/>
            <person name="Denef V.J."/>
            <person name="McMahon K.D."/>
            <person name="Konstantinidis K.T."/>
            <person name="Eloe-Fadrosh E.A."/>
            <person name="Kyrpides N.C."/>
            <person name="Woyke T."/>
        </authorList>
    </citation>
    <scope>NUCLEOTIDE SEQUENCE</scope>
    <source>
        <strain evidence="2">GVMAG-M-3300023179-71</strain>
    </source>
</reference>
<dbReference type="InterPro" id="IPR050767">
    <property type="entry name" value="Sel1_AlgK"/>
</dbReference>
<dbReference type="InterPro" id="IPR013083">
    <property type="entry name" value="Znf_RING/FYVE/PHD"/>
</dbReference>
<dbReference type="PROSITE" id="PS50089">
    <property type="entry name" value="ZF_RING_2"/>
    <property type="match status" value="1"/>
</dbReference>
<dbReference type="SUPFAM" id="SSF81901">
    <property type="entry name" value="HCP-like"/>
    <property type="match status" value="2"/>
</dbReference>
<dbReference type="SMART" id="SM00671">
    <property type="entry name" value="SEL1"/>
    <property type="match status" value="6"/>
</dbReference>
<accession>A0A6C0H5E6</accession>
<dbReference type="Gene3D" id="3.30.40.10">
    <property type="entry name" value="Zinc/RING finger domain, C3HC4 (zinc finger)"/>
    <property type="match status" value="1"/>
</dbReference>
<dbReference type="InterPro" id="IPR001841">
    <property type="entry name" value="Znf_RING"/>
</dbReference>
<sequence>MFKDIEEIDKKYCLKLRYLNYNENMVLSVFNSSEIKEEDYDLTDSYVLVIIGLYYLCVKKDNENAKKYYLIAIEKGNERAMNNLGYLYYDLKDYENAKKYWLMGMEKGDVIAINNLGVFCRIQNDNENAKKYYLMASEKGNDYGMYNLGKFLYEIEMDNENAKKYLLMAIEKGNNCAMNYIGSIYYDEKNYMNAEKYYLMAMEKGSIIAMTNLGILYEMKNDKNNAKMYYLMAIEKGCVNAMNNIKRIMNELKLYYCLKKMENKNELIENEIKELKKVKKVNEYEDMLIYFGELNNIKDCEICFKNDKLHLLMGCGRHEICKDCFIKVEKCPYCSY</sequence>
<dbReference type="GO" id="GO:0005789">
    <property type="term" value="C:endoplasmic reticulum membrane"/>
    <property type="evidence" value="ECO:0007669"/>
    <property type="project" value="TreeGrafter"/>
</dbReference>
<dbReference type="SMART" id="SM00028">
    <property type="entry name" value="TPR"/>
    <property type="match status" value="3"/>
</dbReference>
<feature type="domain" description="RING-type" evidence="1">
    <location>
        <begin position="300"/>
        <end position="335"/>
    </location>
</feature>
<dbReference type="PANTHER" id="PTHR11102">
    <property type="entry name" value="SEL-1-LIKE PROTEIN"/>
    <property type="match status" value="1"/>
</dbReference>
<organism evidence="2">
    <name type="scientific">viral metagenome</name>
    <dbReference type="NCBI Taxonomy" id="1070528"/>
    <lineage>
        <taxon>unclassified sequences</taxon>
        <taxon>metagenomes</taxon>
        <taxon>organismal metagenomes</taxon>
    </lineage>
</organism>
<dbReference type="Pfam" id="PF08238">
    <property type="entry name" value="Sel1"/>
    <property type="match status" value="5"/>
</dbReference>